<feature type="region of interest" description="Disordered" evidence="1">
    <location>
        <begin position="59"/>
        <end position="78"/>
    </location>
</feature>
<feature type="region of interest" description="Disordered" evidence="1">
    <location>
        <begin position="211"/>
        <end position="241"/>
    </location>
</feature>
<protein>
    <submittedName>
        <fullName evidence="2">Uncharacterized protein</fullName>
    </submittedName>
</protein>
<feature type="compositionally biased region" description="Basic and acidic residues" evidence="1">
    <location>
        <begin position="61"/>
        <end position="78"/>
    </location>
</feature>
<feature type="region of interest" description="Disordered" evidence="1">
    <location>
        <begin position="131"/>
        <end position="176"/>
    </location>
</feature>
<evidence type="ECO:0000256" key="1">
    <source>
        <dbReference type="SAM" id="MobiDB-lite"/>
    </source>
</evidence>
<dbReference type="InterPro" id="IPR018247">
    <property type="entry name" value="EF_Hand_1_Ca_BS"/>
</dbReference>
<name>A0AAV5S5B0_MAUHU</name>
<organism evidence="2 3">
    <name type="scientific">Maudiozyma humilis</name>
    <name type="common">Sour dough yeast</name>
    <name type="synonym">Kazachstania humilis</name>
    <dbReference type="NCBI Taxonomy" id="51915"/>
    <lineage>
        <taxon>Eukaryota</taxon>
        <taxon>Fungi</taxon>
        <taxon>Dikarya</taxon>
        <taxon>Ascomycota</taxon>
        <taxon>Saccharomycotina</taxon>
        <taxon>Saccharomycetes</taxon>
        <taxon>Saccharomycetales</taxon>
        <taxon>Saccharomycetaceae</taxon>
        <taxon>Maudiozyma</taxon>
    </lineage>
</organism>
<proteinExistence type="predicted"/>
<reference evidence="2 3" key="1">
    <citation type="journal article" date="2023" name="Elife">
        <title>Identification of key yeast species and microbe-microbe interactions impacting larval growth of Drosophila in the wild.</title>
        <authorList>
            <person name="Mure A."/>
            <person name="Sugiura Y."/>
            <person name="Maeda R."/>
            <person name="Honda K."/>
            <person name="Sakurai N."/>
            <person name="Takahashi Y."/>
            <person name="Watada M."/>
            <person name="Katoh T."/>
            <person name="Gotoh A."/>
            <person name="Gotoh Y."/>
            <person name="Taniguchi I."/>
            <person name="Nakamura K."/>
            <person name="Hayashi T."/>
            <person name="Katayama T."/>
            <person name="Uemura T."/>
            <person name="Hattori Y."/>
        </authorList>
    </citation>
    <scope>NUCLEOTIDE SEQUENCE [LARGE SCALE GENOMIC DNA]</scope>
    <source>
        <strain evidence="2 3">KH-74</strain>
    </source>
</reference>
<dbReference type="EMBL" id="BTGD01000025">
    <property type="protein sequence ID" value="GMM58832.1"/>
    <property type="molecule type" value="Genomic_DNA"/>
</dbReference>
<feature type="region of interest" description="Disordered" evidence="1">
    <location>
        <begin position="30"/>
        <end position="51"/>
    </location>
</feature>
<feature type="compositionally biased region" description="Basic and acidic residues" evidence="1">
    <location>
        <begin position="221"/>
        <end position="230"/>
    </location>
</feature>
<evidence type="ECO:0000313" key="3">
    <source>
        <dbReference type="Proteomes" id="UP001377567"/>
    </source>
</evidence>
<keyword evidence="3" id="KW-1185">Reference proteome</keyword>
<evidence type="ECO:0000313" key="2">
    <source>
        <dbReference type="EMBL" id="GMM58832.1"/>
    </source>
</evidence>
<dbReference type="Proteomes" id="UP001377567">
    <property type="component" value="Unassembled WGS sequence"/>
</dbReference>
<comment type="caution">
    <text evidence="2">The sequence shown here is derived from an EMBL/GenBank/DDBJ whole genome shotgun (WGS) entry which is preliminary data.</text>
</comment>
<dbReference type="PROSITE" id="PS00018">
    <property type="entry name" value="EF_HAND_1"/>
    <property type="match status" value="1"/>
</dbReference>
<gene>
    <name evidence="2" type="ORF">DAKH74_054490</name>
</gene>
<accession>A0AAV5S5B0</accession>
<feature type="compositionally biased region" description="Basic residues" evidence="1">
    <location>
        <begin position="211"/>
        <end position="220"/>
    </location>
</feature>
<dbReference type="AlphaFoldDB" id="A0AAV5S5B0"/>
<sequence length="241" mass="27742">MKSEHVIGSKEFKKRVQRFKVSTPVQIVERPDKKPKLLSADNNETEKDKNDIIYEFNTVDVSEKKSRPSKPRQEEDKTINNIMQSLRKISSMARNLYGEDDDITNTTSEDDEFRAVDEIKDDRDFKTGATLTSDIRPVSTESGPPKLRADLNVKANASKKRGRRKFDDSDSDDSITEQEIGKLLPLDSKKLDEMKQRIDDIVDRNEAIIQKRRIKRRKKRQQEANKGGDKENEETSQSSAI</sequence>